<dbReference type="AlphaFoldDB" id="A0A4Y7RCK0"/>
<dbReference type="GO" id="GO:0003676">
    <property type="term" value="F:nucleic acid binding"/>
    <property type="evidence" value="ECO:0007669"/>
    <property type="project" value="InterPro"/>
</dbReference>
<dbReference type="InterPro" id="IPR038763">
    <property type="entry name" value="DHH_sf"/>
</dbReference>
<dbReference type="PANTHER" id="PTHR47618">
    <property type="entry name" value="BIFUNCTIONAL OLIGORIBONUCLEASE AND PAP PHOSPHATASE NRNA"/>
    <property type="match status" value="1"/>
</dbReference>
<dbReference type="SUPFAM" id="SSF64182">
    <property type="entry name" value="DHH phosphoesterases"/>
    <property type="match status" value="1"/>
</dbReference>
<dbReference type="Pfam" id="PF02272">
    <property type="entry name" value="DHHA1"/>
    <property type="match status" value="1"/>
</dbReference>
<sequence>MTNLYDIAAAIRRSESILICGHIMPDGDCLGSVLALGLSLEAMGKKVVMAGPDPIPAIYEFLPGVERFKTGATPDGVYDTFIILDCSVPERLGRDYQDLLTSKKVIINIDHHAGPGILGTYCYIDTAAAAVGEIIFDLLKLMQVSIPVETAINLYTAIVTDTGSFQYDNVTPGTHRRIAELLEFGAPGAQINILLHEEKPKAALVLLREALHTLTMSPCGKVCWMTVTLEMLKNTGALDEHTEGLVNYCRSIRGVEVGLLFREILEGTYKVSLRSKNIVDVNMLAVQFGGGGHAKAAGCILQGALREVQDKVTREAVLATGGTA</sequence>
<gene>
    <name evidence="3" type="primary">nrnA</name>
    <name evidence="3" type="ORF">Psch_00280</name>
</gene>
<reference evidence="3 4" key="1">
    <citation type="journal article" date="2018" name="Environ. Microbiol.">
        <title>Novel energy conservation strategies and behaviour of Pelotomaculum schinkii driving syntrophic propionate catabolism.</title>
        <authorList>
            <person name="Hidalgo-Ahumada C.A.P."/>
            <person name="Nobu M.K."/>
            <person name="Narihiro T."/>
            <person name="Tamaki H."/>
            <person name="Liu W.T."/>
            <person name="Kamagata Y."/>
            <person name="Stams A.J.M."/>
            <person name="Imachi H."/>
            <person name="Sousa D.Z."/>
        </authorList>
    </citation>
    <scope>NUCLEOTIDE SEQUENCE [LARGE SCALE GENOMIC DNA]</scope>
    <source>
        <strain evidence="3 4">HH</strain>
    </source>
</reference>
<feature type="domain" description="DDH" evidence="1">
    <location>
        <begin position="16"/>
        <end position="157"/>
    </location>
</feature>
<evidence type="ECO:0000259" key="2">
    <source>
        <dbReference type="Pfam" id="PF02272"/>
    </source>
</evidence>
<dbReference type="InterPro" id="IPR001667">
    <property type="entry name" value="DDH_dom"/>
</dbReference>
<dbReference type="Gene3D" id="3.90.1640.10">
    <property type="entry name" value="inorganic pyrophosphatase (n-terminal core)"/>
    <property type="match status" value="1"/>
</dbReference>
<dbReference type="InterPro" id="IPR003156">
    <property type="entry name" value="DHHA1_dom"/>
</dbReference>
<dbReference type="EMBL" id="QFGA01000001">
    <property type="protein sequence ID" value="TEB06748.1"/>
    <property type="molecule type" value="Genomic_DNA"/>
</dbReference>
<evidence type="ECO:0000259" key="1">
    <source>
        <dbReference type="Pfam" id="PF01368"/>
    </source>
</evidence>
<protein>
    <submittedName>
        <fullName evidence="3">Bifunctional oligoribonuclease and PAP phosphatase NrnA</fullName>
        <ecNumber evidence="3">3.1.-.-</ecNumber>
    </submittedName>
</protein>
<dbReference type="PANTHER" id="PTHR47618:SF1">
    <property type="entry name" value="BIFUNCTIONAL OLIGORIBONUCLEASE AND PAP PHOSPHATASE NRNA"/>
    <property type="match status" value="1"/>
</dbReference>
<dbReference type="RefSeq" id="WP_190238904.1">
    <property type="nucleotide sequence ID" value="NZ_QFGA01000001.1"/>
</dbReference>
<comment type="caution">
    <text evidence="3">The sequence shown here is derived from an EMBL/GenBank/DDBJ whole genome shotgun (WGS) entry which is preliminary data.</text>
</comment>
<dbReference type="EC" id="3.1.-.-" evidence="3"/>
<accession>A0A4Y7RCK0</accession>
<dbReference type="Proteomes" id="UP000298324">
    <property type="component" value="Unassembled WGS sequence"/>
</dbReference>
<dbReference type="GO" id="GO:0016787">
    <property type="term" value="F:hydrolase activity"/>
    <property type="evidence" value="ECO:0007669"/>
    <property type="project" value="UniProtKB-KW"/>
</dbReference>
<proteinExistence type="predicted"/>
<name>A0A4Y7RCK0_9FIRM</name>
<dbReference type="Pfam" id="PF01368">
    <property type="entry name" value="DHH"/>
    <property type="match status" value="1"/>
</dbReference>
<evidence type="ECO:0000313" key="4">
    <source>
        <dbReference type="Proteomes" id="UP000298324"/>
    </source>
</evidence>
<keyword evidence="4" id="KW-1185">Reference proteome</keyword>
<evidence type="ECO:0000313" key="3">
    <source>
        <dbReference type="EMBL" id="TEB06748.1"/>
    </source>
</evidence>
<organism evidence="3 4">
    <name type="scientific">Pelotomaculum schinkii</name>
    <dbReference type="NCBI Taxonomy" id="78350"/>
    <lineage>
        <taxon>Bacteria</taxon>
        <taxon>Bacillati</taxon>
        <taxon>Bacillota</taxon>
        <taxon>Clostridia</taxon>
        <taxon>Eubacteriales</taxon>
        <taxon>Desulfotomaculaceae</taxon>
        <taxon>Pelotomaculum</taxon>
    </lineage>
</organism>
<feature type="domain" description="DHHA1" evidence="2">
    <location>
        <begin position="241"/>
        <end position="312"/>
    </location>
</feature>
<dbReference type="Gene3D" id="3.10.310.30">
    <property type="match status" value="1"/>
</dbReference>
<keyword evidence="3" id="KW-0378">Hydrolase</keyword>
<dbReference type="InterPro" id="IPR051319">
    <property type="entry name" value="Oligoribo/pAp-PDE_c-di-AMP_PDE"/>
</dbReference>